<evidence type="ECO:0000313" key="2">
    <source>
        <dbReference type="EMBL" id="QHT11921.1"/>
    </source>
</evidence>
<sequence length="235" mass="27010">MAKSSQTKRRFTRKNSGKMSRKYRKKTMWWGGAEKTTTKQEEKQKMTDILSASKEEIFKSDKISTQPCNDPEYKEIGVIHKSESIAVNILRDFGTDFFNAFGRQGFDNSIYDQLRNTCFQKLQDSITDNQRICNVRADIERDKSSIYMHVYGTLMENKNMGSEKEPIVEENQEESAVEENQEESVVEGNKEESAVEGNKEESVTEGNKEESVTEGNKEESVTEGNKEEPRDKRAI</sequence>
<evidence type="ECO:0000256" key="1">
    <source>
        <dbReference type="SAM" id="MobiDB-lite"/>
    </source>
</evidence>
<protein>
    <submittedName>
        <fullName evidence="2">Uncharacterized protein</fullName>
    </submittedName>
</protein>
<feature type="region of interest" description="Disordered" evidence="1">
    <location>
        <begin position="161"/>
        <end position="235"/>
    </location>
</feature>
<dbReference type="EMBL" id="MN739539">
    <property type="protein sequence ID" value="QHT11921.1"/>
    <property type="molecule type" value="Genomic_DNA"/>
</dbReference>
<proteinExistence type="predicted"/>
<feature type="region of interest" description="Disordered" evidence="1">
    <location>
        <begin position="1"/>
        <end position="24"/>
    </location>
</feature>
<feature type="compositionally biased region" description="Basic and acidic residues" evidence="1">
    <location>
        <begin position="188"/>
        <end position="235"/>
    </location>
</feature>
<dbReference type="AlphaFoldDB" id="A0A6C0D5V5"/>
<reference evidence="2" key="1">
    <citation type="journal article" date="2020" name="Nature">
        <title>Giant virus diversity and host interactions through global metagenomics.</title>
        <authorList>
            <person name="Schulz F."/>
            <person name="Roux S."/>
            <person name="Paez-Espino D."/>
            <person name="Jungbluth S."/>
            <person name="Walsh D.A."/>
            <person name="Denef V.J."/>
            <person name="McMahon K.D."/>
            <person name="Konstantinidis K.T."/>
            <person name="Eloe-Fadrosh E.A."/>
            <person name="Kyrpides N.C."/>
            <person name="Woyke T."/>
        </authorList>
    </citation>
    <scope>NUCLEOTIDE SEQUENCE</scope>
    <source>
        <strain evidence="2">GVMAG-M-3300023174-124</strain>
    </source>
</reference>
<accession>A0A6C0D5V5</accession>
<name>A0A6C0D5V5_9ZZZZ</name>
<organism evidence="2">
    <name type="scientific">viral metagenome</name>
    <dbReference type="NCBI Taxonomy" id="1070528"/>
    <lineage>
        <taxon>unclassified sequences</taxon>
        <taxon>metagenomes</taxon>
        <taxon>organismal metagenomes</taxon>
    </lineage>
</organism>
<feature type="compositionally biased region" description="Acidic residues" evidence="1">
    <location>
        <begin position="168"/>
        <end position="185"/>
    </location>
</feature>